<evidence type="ECO:0000313" key="2">
    <source>
        <dbReference type="Proteomes" id="UP001175227"/>
    </source>
</evidence>
<proteinExistence type="predicted"/>
<dbReference type="EMBL" id="JAUEPR010000072">
    <property type="protein sequence ID" value="KAK0467651.1"/>
    <property type="molecule type" value="Genomic_DNA"/>
</dbReference>
<reference evidence="1" key="1">
    <citation type="submission" date="2023-06" db="EMBL/GenBank/DDBJ databases">
        <authorList>
            <consortium name="Lawrence Berkeley National Laboratory"/>
            <person name="Ahrendt S."/>
            <person name="Sahu N."/>
            <person name="Indic B."/>
            <person name="Wong-Bajracharya J."/>
            <person name="Merenyi Z."/>
            <person name="Ke H.-M."/>
            <person name="Monk M."/>
            <person name="Kocsube S."/>
            <person name="Drula E."/>
            <person name="Lipzen A."/>
            <person name="Balint B."/>
            <person name="Henrissat B."/>
            <person name="Andreopoulos B."/>
            <person name="Martin F.M."/>
            <person name="Harder C.B."/>
            <person name="Rigling D."/>
            <person name="Ford K.L."/>
            <person name="Foster G.D."/>
            <person name="Pangilinan J."/>
            <person name="Papanicolaou A."/>
            <person name="Barry K."/>
            <person name="LaButti K."/>
            <person name="Viragh M."/>
            <person name="Koriabine M."/>
            <person name="Yan M."/>
            <person name="Riley R."/>
            <person name="Champramary S."/>
            <person name="Plett K.L."/>
            <person name="Tsai I.J."/>
            <person name="Slot J."/>
            <person name="Sipos G."/>
            <person name="Plett J."/>
            <person name="Nagy L.G."/>
            <person name="Grigoriev I.V."/>
        </authorList>
    </citation>
    <scope>NUCLEOTIDE SEQUENCE</scope>
    <source>
        <strain evidence="1">ICMP 16352</strain>
    </source>
</reference>
<evidence type="ECO:0000313" key="1">
    <source>
        <dbReference type="EMBL" id="KAK0467651.1"/>
    </source>
</evidence>
<dbReference type="AlphaFoldDB" id="A0AA39T6F5"/>
<gene>
    <name evidence="1" type="ORF">IW261DRAFT_1573822</name>
</gene>
<sequence length="124" mass="14519">MESLIINMTETIHVRDALYRTLIPGLKHLEIVFQNVEFDTVSYLDIGFVEMMVVSRRDPPGSQMLESLRIVVEGRDFRVPFNDNGGLKELNRLGEGGLHLYLDRYDWDQRVLQERPLPFNPDHY</sequence>
<keyword evidence="2" id="KW-1185">Reference proteome</keyword>
<protein>
    <submittedName>
        <fullName evidence="1">Uncharacterized protein</fullName>
    </submittedName>
</protein>
<dbReference type="Proteomes" id="UP001175227">
    <property type="component" value="Unassembled WGS sequence"/>
</dbReference>
<accession>A0AA39T6F5</accession>
<comment type="caution">
    <text evidence="1">The sequence shown here is derived from an EMBL/GenBank/DDBJ whole genome shotgun (WGS) entry which is preliminary data.</text>
</comment>
<name>A0AA39T6F5_9AGAR</name>
<organism evidence="1 2">
    <name type="scientific">Armillaria novae-zelandiae</name>
    <dbReference type="NCBI Taxonomy" id="153914"/>
    <lineage>
        <taxon>Eukaryota</taxon>
        <taxon>Fungi</taxon>
        <taxon>Dikarya</taxon>
        <taxon>Basidiomycota</taxon>
        <taxon>Agaricomycotina</taxon>
        <taxon>Agaricomycetes</taxon>
        <taxon>Agaricomycetidae</taxon>
        <taxon>Agaricales</taxon>
        <taxon>Marasmiineae</taxon>
        <taxon>Physalacriaceae</taxon>
        <taxon>Armillaria</taxon>
    </lineage>
</organism>